<dbReference type="EMBL" id="BARU01025541">
    <property type="protein sequence ID" value="GAH67653.1"/>
    <property type="molecule type" value="Genomic_DNA"/>
</dbReference>
<feature type="transmembrane region" description="Helical" evidence="1">
    <location>
        <begin position="254"/>
        <end position="272"/>
    </location>
</feature>
<dbReference type="PANTHER" id="PTHR38095:SF1">
    <property type="entry name" value="ANAEROBIC DIMETHYL SULFOXIDE REDUCTASE CHAIN YNFH"/>
    <property type="match status" value="1"/>
</dbReference>
<evidence type="ECO:0000256" key="1">
    <source>
        <dbReference type="SAM" id="Phobius"/>
    </source>
</evidence>
<evidence type="ECO:0000313" key="2">
    <source>
        <dbReference type="EMBL" id="GAH67653.1"/>
    </source>
</evidence>
<dbReference type="GO" id="GO:0009389">
    <property type="term" value="F:dimethyl sulfoxide reductase activity"/>
    <property type="evidence" value="ECO:0007669"/>
    <property type="project" value="TreeGrafter"/>
</dbReference>
<dbReference type="PANTHER" id="PTHR38095">
    <property type="entry name" value="ANAEROBIC DIMETHYL SULFOXIDE REDUCTASE CHAIN YNFH"/>
    <property type="match status" value="1"/>
</dbReference>
<feature type="transmembrane region" description="Helical" evidence="1">
    <location>
        <begin position="84"/>
        <end position="108"/>
    </location>
</feature>
<reference evidence="2" key="1">
    <citation type="journal article" date="2014" name="Front. Microbiol.">
        <title>High frequency of phylogenetically diverse reductive dehalogenase-homologous genes in deep subseafloor sedimentary metagenomes.</title>
        <authorList>
            <person name="Kawai M."/>
            <person name="Futagami T."/>
            <person name="Toyoda A."/>
            <person name="Takaki Y."/>
            <person name="Nishi S."/>
            <person name="Hori S."/>
            <person name="Arai W."/>
            <person name="Tsubouchi T."/>
            <person name="Morono Y."/>
            <person name="Uchiyama I."/>
            <person name="Ito T."/>
            <person name="Fujiyama A."/>
            <person name="Inagaki F."/>
            <person name="Takami H."/>
        </authorList>
    </citation>
    <scope>NUCLEOTIDE SEQUENCE</scope>
    <source>
        <strain evidence="2">Expedition CK06-06</strain>
    </source>
</reference>
<protein>
    <submittedName>
        <fullName evidence="2">Uncharacterized protein</fullName>
    </submittedName>
</protein>
<dbReference type="GO" id="GO:0005886">
    <property type="term" value="C:plasma membrane"/>
    <property type="evidence" value="ECO:0007669"/>
    <property type="project" value="TreeGrafter"/>
</dbReference>
<sequence length="273" mass="29673">NKIMSSHTAYVIFTVFSQIAVGALIAMVIADFLAKKDKAALKFFETGAWVSVPVAVIGLIAMLSHEARPFLAMMSMNANLATSWLSRESFTLTIFVILAVIYTVLWLFEPEYGSLRGMPLIPTIAKPFIPLRKVVGVIAVVMGIAFLGISAKAYMMPGLPALNLPTTPLFFFVTTLLVGVTAVAAVLSVKYMVKKEGEEPLARMLWITLGTAFVMVIVLVVAIFANISMLQIAETKYASVAQQETLTSMLQGEYTTLFYARMIIGVGLALVCL</sequence>
<keyword evidence="1" id="KW-1133">Transmembrane helix</keyword>
<dbReference type="AlphaFoldDB" id="X1JD19"/>
<dbReference type="Pfam" id="PF04976">
    <property type="entry name" value="DmsC"/>
    <property type="match status" value="1"/>
</dbReference>
<feature type="transmembrane region" description="Helical" evidence="1">
    <location>
        <begin position="205"/>
        <end position="227"/>
    </location>
</feature>
<gene>
    <name evidence="2" type="ORF">S03H2_41138</name>
</gene>
<comment type="caution">
    <text evidence="2">The sequence shown here is derived from an EMBL/GenBank/DDBJ whole genome shotgun (WGS) entry which is preliminary data.</text>
</comment>
<name>X1JD19_9ZZZZ</name>
<keyword evidence="1" id="KW-0472">Membrane</keyword>
<proteinExistence type="predicted"/>
<keyword evidence="1" id="KW-0812">Transmembrane</keyword>
<dbReference type="GO" id="GO:0019645">
    <property type="term" value="P:anaerobic electron transport chain"/>
    <property type="evidence" value="ECO:0007669"/>
    <property type="project" value="InterPro"/>
</dbReference>
<feature type="non-terminal residue" evidence="2">
    <location>
        <position position="1"/>
    </location>
</feature>
<dbReference type="InterPro" id="IPR007059">
    <property type="entry name" value="DmsC"/>
</dbReference>
<accession>X1JD19</accession>
<feature type="non-terminal residue" evidence="2">
    <location>
        <position position="273"/>
    </location>
</feature>
<organism evidence="2">
    <name type="scientific">marine sediment metagenome</name>
    <dbReference type="NCBI Taxonomy" id="412755"/>
    <lineage>
        <taxon>unclassified sequences</taxon>
        <taxon>metagenomes</taxon>
        <taxon>ecological metagenomes</taxon>
    </lineage>
</organism>
<dbReference type="GO" id="GO:0009390">
    <property type="term" value="C:dimethyl sulfoxide reductase complex"/>
    <property type="evidence" value="ECO:0007669"/>
    <property type="project" value="TreeGrafter"/>
</dbReference>
<feature type="transmembrane region" description="Helical" evidence="1">
    <location>
        <begin position="12"/>
        <end position="34"/>
    </location>
</feature>
<feature type="transmembrane region" description="Helical" evidence="1">
    <location>
        <begin position="169"/>
        <end position="193"/>
    </location>
</feature>
<feature type="transmembrane region" description="Helical" evidence="1">
    <location>
        <begin position="46"/>
        <end position="64"/>
    </location>
</feature>
<feature type="transmembrane region" description="Helical" evidence="1">
    <location>
        <begin position="129"/>
        <end position="149"/>
    </location>
</feature>